<keyword evidence="5 8" id="KW-1133">Transmembrane helix</keyword>
<dbReference type="STRING" id="1385514.N782_08660"/>
<evidence type="ECO:0000256" key="2">
    <source>
        <dbReference type="ARBA" id="ARBA00009045"/>
    </source>
</evidence>
<protein>
    <recommendedName>
        <fullName evidence="9">Peptidase S54 rhomboid domain-containing protein</fullName>
    </recommendedName>
</protein>
<comment type="subcellular location">
    <subcellularLocation>
        <location evidence="1">Membrane</location>
        <topology evidence="1">Multi-pass membrane protein</topology>
    </subcellularLocation>
</comment>
<feature type="transmembrane region" description="Helical" evidence="8">
    <location>
        <begin position="267"/>
        <end position="285"/>
    </location>
</feature>
<feature type="transmembrane region" description="Helical" evidence="8">
    <location>
        <begin position="235"/>
        <end position="255"/>
    </location>
</feature>
<accession>A0A0A2TFU2</accession>
<evidence type="ECO:0000256" key="1">
    <source>
        <dbReference type="ARBA" id="ARBA00004141"/>
    </source>
</evidence>
<dbReference type="InterPro" id="IPR035952">
    <property type="entry name" value="Rhomboid-like_sf"/>
</dbReference>
<dbReference type="Pfam" id="PF13181">
    <property type="entry name" value="TPR_8"/>
    <property type="match status" value="1"/>
</dbReference>
<evidence type="ECO:0000256" key="7">
    <source>
        <dbReference type="PROSITE-ProRule" id="PRU00339"/>
    </source>
</evidence>
<dbReference type="SUPFAM" id="SSF144091">
    <property type="entry name" value="Rhomboid-like"/>
    <property type="match status" value="1"/>
</dbReference>
<dbReference type="PANTHER" id="PTHR43731:SF14">
    <property type="entry name" value="PRESENILIN-ASSOCIATED RHOMBOID-LIKE PROTEIN, MITOCHONDRIAL"/>
    <property type="match status" value="1"/>
</dbReference>
<feature type="transmembrane region" description="Helical" evidence="8">
    <location>
        <begin position="318"/>
        <end position="337"/>
    </location>
</feature>
<evidence type="ECO:0000256" key="6">
    <source>
        <dbReference type="ARBA" id="ARBA00023136"/>
    </source>
</evidence>
<dbReference type="GO" id="GO:0004252">
    <property type="term" value="F:serine-type endopeptidase activity"/>
    <property type="evidence" value="ECO:0007669"/>
    <property type="project" value="InterPro"/>
</dbReference>
<dbReference type="AlphaFoldDB" id="A0A0A2TFU2"/>
<evidence type="ECO:0000256" key="4">
    <source>
        <dbReference type="ARBA" id="ARBA00022801"/>
    </source>
</evidence>
<evidence type="ECO:0000313" key="10">
    <source>
        <dbReference type="EMBL" id="KGP72966.1"/>
    </source>
</evidence>
<dbReference type="PROSITE" id="PS50005">
    <property type="entry name" value="TPR"/>
    <property type="match status" value="1"/>
</dbReference>
<dbReference type="PANTHER" id="PTHR43731">
    <property type="entry name" value="RHOMBOID PROTEASE"/>
    <property type="match status" value="1"/>
</dbReference>
<dbReference type="Pfam" id="PF01694">
    <property type="entry name" value="Rhomboid"/>
    <property type="match status" value="1"/>
</dbReference>
<dbReference type="EMBL" id="AVBF01000020">
    <property type="protein sequence ID" value="KGP72966.1"/>
    <property type="molecule type" value="Genomic_DNA"/>
</dbReference>
<evidence type="ECO:0000259" key="9">
    <source>
        <dbReference type="Pfam" id="PF01694"/>
    </source>
</evidence>
<dbReference type="SMART" id="SM00028">
    <property type="entry name" value="TPR"/>
    <property type="match status" value="3"/>
</dbReference>
<dbReference type="Gene3D" id="1.25.40.10">
    <property type="entry name" value="Tetratricopeptide repeat domain"/>
    <property type="match status" value="1"/>
</dbReference>
<feature type="transmembrane region" description="Helical" evidence="8">
    <location>
        <begin position="291"/>
        <end position="311"/>
    </location>
</feature>
<sequence length="515" mass="59388">MYIEESYYFWRLAADLVVNHDFEIIQMIEDKHEVWLEQRIQGKTNVVRLSHKTFDWSNQLKQDQAVLDENIKRVLKVVGGRQVHIHNVYIAKFKPVDDWNEWKDTRSLPGRKKGTVQTFYIDEQSRETEINQLYRSLQLNEKNFPAPSEFEMEQMVEYLKQSIRNNHTKKQQQREQIFFYGKPFLTYILIAINLFLFGWLEYQGGSTNTYTLIQYGAKYNPAIVDGEWWRIVSSMFLHIGFFHIMLNMLALYVLGTAVERMFGSKRFIVIYFVGGIIGGLASFAFTPNVAAGASGAIYGLFGALLFFGTVYKTLFFRTIGTNVIFILILNIVFSVLMPQVDNGAHLGGLVGGFLASSLVHFPNKKEVGKQVASFLVITALVIGLGWYGYNHESNHYDARLQAGVATNYNKKEEYQKAIDITTKALQHTSSDQESLYFVRGNGYVNVKKYNQAKEDYLKAIELNPDFAEAHQNLSVLYYNFEQNEEEAIKHAKRVLELNPDNKEMKQFIQSVEENG</sequence>
<feature type="repeat" description="TPR" evidence="7">
    <location>
        <begin position="433"/>
        <end position="466"/>
    </location>
</feature>
<dbReference type="OrthoDB" id="9813074at2"/>
<keyword evidence="4" id="KW-0378">Hydrolase</keyword>
<dbReference type="InterPro" id="IPR050925">
    <property type="entry name" value="Rhomboid_protease_S54"/>
</dbReference>
<dbReference type="SUPFAM" id="SSF48452">
    <property type="entry name" value="TPR-like"/>
    <property type="match status" value="1"/>
</dbReference>
<dbReference type="eggNOG" id="COG0705">
    <property type="taxonomic scope" value="Bacteria"/>
</dbReference>
<keyword evidence="3 8" id="KW-0812">Transmembrane</keyword>
<evidence type="ECO:0000256" key="3">
    <source>
        <dbReference type="ARBA" id="ARBA00022692"/>
    </source>
</evidence>
<evidence type="ECO:0000313" key="11">
    <source>
        <dbReference type="Proteomes" id="UP000030147"/>
    </source>
</evidence>
<comment type="similarity">
    <text evidence="2">Belongs to the peptidase S54 family.</text>
</comment>
<proteinExistence type="inferred from homology"/>
<organism evidence="10 11">
    <name type="scientific">Pontibacillus yanchengensis Y32</name>
    <dbReference type="NCBI Taxonomy" id="1385514"/>
    <lineage>
        <taxon>Bacteria</taxon>
        <taxon>Bacillati</taxon>
        <taxon>Bacillota</taxon>
        <taxon>Bacilli</taxon>
        <taxon>Bacillales</taxon>
        <taxon>Bacillaceae</taxon>
        <taxon>Pontibacillus</taxon>
    </lineage>
</organism>
<gene>
    <name evidence="10" type="ORF">N782_08660</name>
</gene>
<comment type="caution">
    <text evidence="10">The sequence shown here is derived from an EMBL/GenBank/DDBJ whole genome shotgun (WGS) entry which is preliminary data.</text>
</comment>
<name>A0A0A2TFU2_9BACI</name>
<feature type="domain" description="Peptidase S54 rhomboid" evidence="9">
    <location>
        <begin position="226"/>
        <end position="359"/>
    </location>
</feature>
<dbReference type="Pfam" id="PF00515">
    <property type="entry name" value="TPR_1"/>
    <property type="match status" value="1"/>
</dbReference>
<dbReference type="Gene3D" id="1.20.1540.10">
    <property type="entry name" value="Rhomboid-like"/>
    <property type="match status" value="1"/>
</dbReference>
<evidence type="ECO:0000256" key="5">
    <source>
        <dbReference type="ARBA" id="ARBA00022989"/>
    </source>
</evidence>
<keyword evidence="11" id="KW-1185">Reference proteome</keyword>
<dbReference type="InterPro" id="IPR022764">
    <property type="entry name" value="Peptidase_S54_rhomboid_dom"/>
</dbReference>
<keyword evidence="7" id="KW-0802">TPR repeat</keyword>
<dbReference type="eggNOG" id="COG0457">
    <property type="taxonomic scope" value="Bacteria"/>
</dbReference>
<dbReference type="RefSeq" id="WP_036818752.1">
    <property type="nucleotide sequence ID" value="NZ_AVBF01000020.1"/>
</dbReference>
<dbReference type="GO" id="GO:0016020">
    <property type="term" value="C:membrane"/>
    <property type="evidence" value="ECO:0007669"/>
    <property type="project" value="UniProtKB-SubCell"/>
</dbReference>
<dbReference type="InterPro" id="IPR019734">
    <property type="entry name" value="TPR_rpt"/>
</dbReference>
<dbReference type="Proteomes" id="UP000030147">
    <property type="component" value="Unassembled WGS sequence"/>
</dbReference>
<keyword evidence="6 8" id="KW-0472">Membrane</keyword>
<reference evidence="10 11" key="1">
    <citation type="journal article" date="2015" name="Stand. Genomic Sci.">
        <title>High quality draft genome sequence of the moderately halophilic bacterium Pontibacillus yanchengensis Y32(T) and comparison among Pontibacillus genomes.</title>
        <authorList>
            <person name="Huang J."/>
            <person name="Qiao Z.X."/>
            <person name="Tang J.W."/>
            <person name="Wang G."/>
        </authorList>
    </citation>
    <scope>NUCLEOTIDE SEQUENCE [LARGE SCALE GENOMIC DNA]</scope>
    <source>
        <strain evidence="10 11">Y32</strain>
    </source>
</reference>
<evidence type="ECO:0000256" key="8">
    <source>
        <dbReference type="SAM" id="Phobius"/>
    </source>
</evidence>
<dbReference type="InterPro" id="IPR011990">
    <property type="entry name" value="TPR-like_helical_dom_sf"/>
</dbReference>
<feature type="transmembrane region" description="Helical" evidence="8">
    <location>
        <begin position="371"/>
        <end position="389"/>
    </location>
</feature>
<feature type="transmembrane region" description="Helical" evidence="8">
    <location>
        <begin position="177"/>
        <end position="200"/>
    </location>
</feature>